<gene>
    <name evidence="2" type="ORF">A9K55_003526</name>
</gene>
<reference evidence="2 3" key="1">
    <citation type="journal article" date="2017" name="BMC Genomics">
        <title>Chromosome level assembly and secondary metabolite potential of the parasitic fungus Cordyceps militaris.</title>
        <authorList>
            <person name="Kramer G.J."/>
            <person name="Nodwell J.R."/>
        </authorList>
    </citation>
    <scope>NUCLEOTIDE SEQUENCE [LARGE SCALE GENOMIC DNA]</scope>
    <source>
        <strain evidence="2 3">ATCC 34164</strain>
    </source>
</reference>
<dbReference type="VEuPathDB" id="FungiDB:A9K55_003526"/>
<evidence type="ECO:0000256" key="1">
    <source>
        <dbReference type="SAM" id="SignalP"/>
    </source>
</evidence>
<name>A0A2H4S8C2_CORMI</name>
<accession>A0A2H4S8C2</accession>
<keyword evidence="1" id="KW-0732">Signal</keyword>
<proteinExistence type="predicted"/>
<evidence type="ECO:0000313" key="2">
    <source>
        <dbReference type="EMBL" id="ATY59353.1"/>
    </source>
</evidence>
<protein>
    <submittedName>
        <fullName evidence="2">Uncharacterized protein</fullName>
    </submittedName>
</protein>
<dbReference type="OrthoDB" id="3878372at2759"/>
<sequence length="127" mass="13612">MSTILAPVLAAASLTQAVVTPDASNGNFTFALFADGQGEACSANDISNTISLTTNSLPNGLGSFHNNGQRRNDIAYLFQNQHLYNANANYSRVWYAQANASKIEPGKAASWMFFTYALPGCQVANEK</sequence>
<dbReference type="Proteomes" id="UP000323067">
    <property type="component" value="Chromosome iv"/>
</dbReference>
<evidence type="ECO:0000313" key="3">
    <source>
        <dbReference type="Proteomes" id="UP000323067"/>
    </source>
</evidence>
<feature type="signal peptide" evidence="1">
    <location>
        <begin position="1"/>
        <end position="17"/>
    </location>
</feature>
<dbReference type="EMBL" id="CP023322">
    <property type="protein sequence ID" value="ATY59353.1"/>
    <property type="molecule type" value="Genomic_DNA"/>
</dbReference>
<feature type="chain" id="PRO_5014185748" evidence="1">
    <location>
        <begin position="18"/>
        <end position="127"/>
    </location>
</feature>
<organism evidence="2 3">
    <name type="scientific">Cordyceps militaris</name>
    <name type="common">Caterpillar fungus</name>
    <name type="synonym">Clavaria militaris</name>
    <dbReference type="NCBI Taxonomy" id="73501"/>
    <lineage>
        <taxon>Eukaryota</taxon>
        <taxon>Fungi</taxon>
        <taxon>Dikarya</taxon>
        <taxon>Ascomycota</taxon>
        <taxon>Pezizomycotina</taxon>
        <taxon>Sordariomycetes</taxon>
        <taxon>Hypocreomycetidae</taxon>
        <taxon>Hypocreales</taxon>
        <taxon>Cordycipitaceae</taxon>
        <taxon>Cordyceps</taxon>
    </lineage>
</organism>
<dbReference type="AlphaFoldDB" id="A0A2H4S8C2"/>